<gene>
    <name evidence="2" type="ORF">PHMEG_00023333</name>
</gene>
<dbReference type="EMBL" id="NBNE01004812">
    <property type="protein sequence ID" value="OWZ04719.1"/>
    <property type="molecule type" value="Genomic_DNA"/>
</dbReference>
<evidence type="ECO:0000256" key="1">
    <source>
        <dbReference type="SAM" id="MobiDB-lite"/>
    </source>
</evidence>
<feature type="compositionally biased region" description="Basic and acidic residues" evidence="1">
    <location>
        <begin position="75"/>
        <end position="89"/>
    </location>
</feature>
<proteinExistence type="predicted"/>
<feature type="compositionally biased region" description="Low complexity" evidence="1">
    <location>
        <begin position="60"/>
        <end position="73"/>
    </location>
</feature>
<reference evidence="3" key="1">
    <citation type="submission" date="2017-03" db="EMBL/GenBank/DDBJ databases">
        <title>Phytopthora megakarya and P. palmivora, two closely related causual agents of cacao black pod achieved similar genome size and gene model numbers by different mechanisms.</title>
        <authorList>
            <person name="Ali S."/>
            <person name="Shao J."/>
            <person name="Larry D.J."/>
            <person name="Kronmiller B."/>
            <person name="Shen D."/>
            <person name="Strem M.D."/>
            <person name="Melnick R.L."/>
            <person name="Guiltinan M.J."/>
            <person name="Tyler B.M."/>
            <person name="Meinhardt L.W."/>
            <person name="Bailey B.A."/>
        </authorList>
    </citation>
    <scope>NUCLEOTIDE SEQUENCE [LARGE SCALE GENOMIC DNA]</scope>
    <source>
        <strain evidence="3">zdho120</strain>
    </source>
</reference>
<feature type="region of interest" description="Disordered" evidence="1">
    <location>
        <begin position="33"/>
        <end position="121"/>
    </location>
</feature>
<protein>
    <submittedName>
        <fullName evidence="2">Uncharacterized protein</fullName>
    </submittedName>
</protein>
<sequence length="151" mass="16777">MVRVPGSSGGSQEFHCESDEDVTKIKWVSAEGVSPQTLLSAGRNSDNAKEKGRDMDLKTSHSSPGSFGSPCGFRDLVDETRTVRAERPSITHTPPNICVVSNKKKPKSGEKKLKAPGSDAEDRYERTWIEEELAQMFHKKHLFAFLLEIQC</sequence>
<feature type="compositionally biased region" description="Polar residues" evidence="1">
    <location>
        <begin position="34"/>
        <end position="45"/>
    </location>
</feature>
<dbReference type="Proteomes" id="UP000198211">
    <property type="component" value="Unassembled WGS sequence"/>
</dbReference>
<organism evidence="2 3">
    <name type="scientific">Phytophthora megakarya</name>
    <dbReference type="NCBI Taxonomy" id="4795"/>
    <lineage>
        <taxon>Eukaryota</taxon>
        <taxon>Sar</taxon>
        <taxon>Stramenopiles</taxon>
        <taxon>Oomycota</taxon>
        <taxon>Peronosporomycetes</taxon>
        <taxon>Peronosporales</taxon>
        <taxon>Peronosporaceae</taxon>
        <taxon>Phytophthora</taxon>
    </lineage>
</organism>
<comment type="caution">
    <text evidence="2">The sequence shown here is derived from an EMBL/GenBank/DDBJ whole genome shotgun (WGS) entry which is preliminary data.</text>
</comment>
<accession>A0A225VIE1</accession>
<dbReference type="AlphaFoldDB" id="A0A225VIE1"/>
<evidence type="ECO:0000313" key="2">
    <source>
        <dbReference type="EMBL" id="OWZ04719.1"/>
    </source>
</evidence>
<feature type="compositionally biased region" description="Basic and acidic residues" evidence="1">
    <location>
        <begin position="46"/>
        <end position="59"/>
    </location>
</feature>
<evidence type="ECO:0000313" key="3">
    <source>
        <dbReference type="Proteomes" id="UP000198211"/>
    </source>
</evidence>
<name>A0A225VIE1_9STRA</name>
<keyword evidence="3" id="KW-1185">Reference proteome</keyword>